<reference evidence="3 4" key="1">
    <citation type="submission" date="2018-06" db="EMBL/GenBank/DDBJ databases">
        <title>Spirosoma sp. HMF3257 Genome sequencing and assembly.</title>
        <authorList>
            <person name="Kang H."/>
            <person name="Cha I."/>
            <person name="Kim H."/>
            <person name="Kang J."/>
            <person name="Joh K."/>
        </authorList>
    </citation>
    <scope>NUCLEOTIDE SEQUENCE [LARGE SCALE GENOMIC DNA]</scope>
    <source>
        <strain evidence="3 4">HMF3257</strain>
    </source>
</reference>
<dbReference type="PANTHER" id="PTHR34220">
    <property type="entry name" value="SENSOR HISTIDINE KINASE YPDA"/>
    <property type="match status" value="1"/>
</dbReference>
<keyword evidence="4" id="KW-1185">Reference proteome</keyword>
<accession>A0A327NTD2</accession>
<keyword evidence="1" id="KW-0472">Membrane</keyword>
<keyword evidence="3" id="KW-0418">Kinase</keyword>
<proteinExistence type="predicted"/>
<feature type="domain" description="Signal transduction histidine kinase internal region" evidence="2">
    <location>
        <begin position="159"/>
        <end position="241"/>
    </location>
</feature>
<feature type="transmembrane region" description="Helical" evidence="1">
    <location>
        <begin position="76"/>
        <end position="95"/>
    </location>
</feature>
<evidence type="ECO:0000313" key="3">
    <source>
        <dbReference type="EMBL" id="RAI78650.1"/>
    </source>
</evidence>
<organism evidence="3 4">
    <name type="scientific">Spirosoma telluris</name>
    <dbReference type="NCBI Taxonomy" id="2183553"/>
    <lineage>
        <taxon>Bacteria</taxon>
        <taxon>Pseudomonadati</taxon>
        <taxon>Bacteroidota</taxon>
        <taxon>Cytophagia</taxon>
        <taxon>Cytophagales</taxon>
        <taxon>Cytophagaceae</taxon>
        <taxon>Spirosoma</taxon>
    </lineage>
</organism>
<dbReference type="Proteomes" id="UP000249016">
    <property type="component" value="Unassembled WGS sequence"/>
</dbReference>
<protein>
    <submittedName>
        <fullName evidence="3">Histidine kinase</fullName>
    </submittedName>
</protein>
<keyword evidence="1" id="KW-0812">Transmembrane</keyword>
<dbReference type="GO" id="GO:0016020">
    <property type="term" value="C:membrane"/>
    <property type="evidence" value="ECO:0007669"/>
    <property type="project" value="InterPro"/>
</dbReference>
<evidence type="ECO:0000313" key="4">
    <source>
        <dbReference type="Proteomes" id="UP000249016"/>
    </source>
</evidence>
<gene>
    <name evidence="3" type="ORF">HMF3257_28965</name>
</gene>
<dbReference type="Pfam" id="PF06580">
    <property type="entry name" value="His_kinase"/>
    <property type="match status" value="1"/>
</dbReference>
<keyword evidence="1" id="KW-1133">Transmembrane helix</keyword>
<evidence type="ECO:0000256" key="1">
    <source>
        <dbReference type="SAM" id="Phobius"/>
    </source>
</evidence>
<sequence length="348" mass="39713">MVLSIPTFLNNRTHVRNLVYLLLWSTMVVLNADDPKKHSLFFDPLEISFSLTFWLTAWFEHAIVLTRYLSRQKVGWAVLGSALAIGGFIAIRYVLEQVLYWHLFGFTNYDPDVSKLAYAWDNRYYALWAIGLGLAFKIMEDWLVHHQERTALVSERNTAELAFLKSQVNPHFLFNTLNNIYSLAYTKSDDAPGAILKLSELMRYMLYDSNGQAGGTGRVPLSKEVTYLQNYVELEKLRVANANVLFSVEGNTDLFRIEPLLLVSFVENAFKHGDLTDPSQPLVLDLSVRNGRLRFDTLNKKTNRQTDAAGGIGLANVQRRLALLYPNRHTLHITNDRDSYACSLELSL</sequence>
<comment type="caution">
    <text evidence="3">The sequence shown here is derived from an EMBL/GenBank/DDBJ whole genome shotgun (WGS) entry which is preliminary data.</text>
</comment>
<name>A0A327NTD2_9BACT</name>
<dbReference type="OrthoDB" id="9792992at2"/>
<dbReference type="EMBL" id="QLII01000001">
    <property type="protein sequence ID" value="RAI78650.1"/>
    <property type="molecule type" value="Genomic_DNA"/>
</dbReference>
<dbReference type="AlphaFoldDB" id="A0A327NTD2"/>
<feature type="transmembrane region" description="Helical" evidence="1">
    <location>
        <begin position="48"/>
        <end position="69"/>
    </location>
</feature>
<dbReference type="GO" id="GO:0000155">
    <property type="term" value="F:phosphorelay sensor kinase activity"/>
    <property type="evidence" value="ECO:0007669"/>
    <property type="project" value="InterPro"/>
</dbReference>
<evidence type="ECO:0000259" key="2">
    <source>
        <dbReference type="Pfam" id="PF06580"/>
    </source>
</evidence>
<dbReference type="InterPro" id="IPR050640">
    <property type="entry name" value="Bact_2-comp_sensor_kinase"/>
</dbReference>
<dbReference type="PANTHER" id="PTHR34220:SF7">
    <property type="entry name" value="SENSOR HISTIDINE KINASE YPDA"/>
    <property type="match status" value="1"/>
</dbReference>
<keyword evidence="3" id="KW-0808">Transferase</keyword>
<dbReference type="InterPro" id="IPR010559">
    <property type="entry name" value="Sig_transdc_His_kin_internal"/>
</dbReference>